<protein>
    <submittedName>
        <fullName evidence="1">DGC domain-containing protein</fullName>
    </submittedName>
</protein>
<keyword evidence="2" id="KW-1185">Reference proteome</keyword>
<reference evidence="1 2" key="1">
    <citation type="submission" date="2017-04" db="EMBL/GenBank/DDBJ databases">
        <authorList>
            <person name="Afonso C.L."/>
            <person name="Miller P.J."/>
            <person name="Scott M.A."/>
            <person name="Spackman E."/>
            <person name="Goraichik I."/>
            <person name="Dimitrov K.M."/>
            <person name="Suarez D.L."/>
            <person name="Swayne D.E."/>
        </authorList>
    </citation>
    <scope>NUCLEOTIDE SEQUENCE [LARGE SCALE GENOMIC DNA]</scope>
    <source>
        <strain evidence="1 2">DSM 5090</strain>
    </source>
</reference>
<gene>
    <name evidence="1" type="ORF">SAMN04488500_101296</name>
</gene>
<dbReference type="Proteomes" id="UP000192738">
    <property type="component" value="Unassembled WGS sequence"/>
</dbReference>
<dbReference type="InterPro" id="IPR014958">
    <property type="entry name" value="DGC"/>
</dbReference>
<evidence type="ECO:0000313" key="1">
    <source>
        <dbReference type="EMBL" id="SMC34904.1"/>
    </source>
</evidence>
<dbReference type="STRING" id="112901.SAMN04488500_101296"/>
<dbReference type="AlphaFoldDB" id="A0A1W1YFK0"/>
<dbReference type="Pfam" id="PF08859">
    <property type="entry name" value="DGC"/>
    <property type="match status" value="1"/>
</dbReference>
<accession>A0A1W1YFK0</accession>
<proteinExistence type="predicted"/>
<dbReference type="EMBL" id="FWXI01000001">
    <property type="protein sequence ID" value="SMC34904.1"/>
    <property type="molecule type" value="Genomic_DNA"/>
</dbReference>
<organism evidence="1 2">
    <name type="scientific">Sporomusa malonica</name>
    <dbReference type="NCBI Taxonomy" id="112901"/>
    <lineage>
        <taxon>Bacteria</taxon>
        <taxon>Bacillati</taxon>
        <taxon>Bacillota</taxon>
        <taxon>Negativicutes</taxon>
        <taxon>Selenomonadales</taxon>
        <taxon>Sporomusaceae</taxon>
        <taxon>Sporomusa</taxon>
    </lineage>
</organism>
<name>A0A1W1YFK0_9FIRM</name>
<sequence>MMESGAFRVGIVACSGVDCLGGVIARMAAGKVISELRPGQTVGQCLPLFLTGNMKEQEFARIYPTITVEGCSQACACGVVEKYSGKVIVSASVPDVLGSEIAALPAATEAVVASTYAEKVNAVISDVTAKVDGLLAMLARMTGEKSKHTCNCGCGSADSKNCDCSNGCNCI</sequence>
<evidence type="ECO:0000313" key="2">
    <source>
        <dbReference type="Proteomes" id="UP000192738"/>
    </source>
</evidence>
<dbReference type="RefSeq" id="WP_084573808.1">
    <property type="nucleotide sequence ID" value="NZ_CP155572.1"/>
</dbReference>
<dbReference type="OrthoDB" id="9795531at2"/>